<keyword evidence="2" id="KW-1185">Reference proteome</keyword>
<accession>A0A7R8CUK3</accession>
<reference evidence="1" key="1">
    <citation type="submission" date="2021-02" db="EMBL/GenBank/DDBJ databases">
        <authorList>
            <person name="Bekaert M."/>
        </authorList>
    </citation>
    <scope>NUCLEOTIDE SEQUENCE</scope>
    <source>
        <strain evidence="1">IoA-00</strain>
    </source>
</reference>
<gene>
    <name evidence="1" type="ORF">LSAA_10324</name>
</gene>
<name>A0A7R8CUK3_LEPSM</name>
<proteinExistence type="predicted"/>
<dbReference type="Proteomes" id="UP000675881">
    <property type="component" value="Chromosome 5"/>
</dbReference>
<evidence type="ECO:0000313" key="1">
    <source>
        <dbReference type="EMBL" id="CAF2937264.1"/>
    </source>
</evidence>
<evidence type="ECO:0000313" key="2">
    <source>
        <dbReference type="Proteomes" id="UP000675881"/>
    </source>
</evidence>
<organism evidence="1 2">
    <name type="scientific">Lepeophtheirus salmonis</name>
    <name type="common">Salmon louse</name>
    <name type="synonym">Caligus salmonis</name>
    <dbReference type="NCBI Taxonomy" id="72036"/>
    <lineage>
        <taxon>Eukaryota</taxon>
        <taxon>Metazoa</taxon>
        <taxon>Ecdysozoa</taxon>
        <taxon>Arthropoda</taxon>
        <taxon>Crustacea</taxon>
        <taxon>Multicrustacea</taxon>
        <taxon>Hexanauplia</taxon>
        <taxon>Copepoda</taxon>
        <taxon>Siphonostomatoida</taxon>
        <taxon>Caligidae</taxon>
        <taxon>Lepeophtheirus</taxon>
    </lineage>
</organism>
<dbReference type="EMBL" id="HG994584">
    <property type="protein sequence ID" value="CAF2937264.1"/>
    <property type="molecule type" value="Genomic_DNA"/>
</dbReference>
<dbReference type="AlphaFoldDB" id="A0A7R8CUK3"/>
<sequence length="325" mass="37727">MMDFPDIEFIQEDEESTQEIFVEDWRWQLNIGTLTLSVGWLVISGVFNIVNFLGVICSGKLRRVGYFHVLLLFNIFHVLYFFNHVGYQVFWEGRVDHFLYGSYPSTRLFKHPYSPFTITNTLYETELVLLGTEFYFLTALTFDVFLKSFRPRKNSRINHSRCGILLFAIIFNGCVMVIVITRRFFPHLLNYFGLRSFILSNYLIGFHIIALVVFILIPGLLITLLGATNWVRTRASTYPISVARRRMNSLDTTLWILNSFTLLCLLGKVIVNLAIQTHTIDLAYRDFWTVVGITLLYESVPILLGFYPIVICFKIAGTICCKRNK</sequence>
<protein>
    <submittedName>
        <fullName evidence="1">(salmon louse) hypothetical protein</fullName>
    </submittedName>
</protein>